<dbReference type="EMBL" id="CAXAMM010043896">
    <property type="protein sequence ID" value="CAK9112201.1"/>
    <property type="molecule type" value="Genomic_DNA"/>
</dbReference>
<organism evidence="1 2">
    <name type="scientific">Durusdinium trenchii</name>
    <dbReference type="NCBI Taxonomy" id="1381693"/>
    <lineage>
        <taxon>Eukaryota</taxon>
        <taxon>Sar</taxon>
        <taxon>Alveolata</taxon>
        <taxon>Dinophyceae</taxon>
        <taxon>Suessiales</taxon>
        <taxon>Symbiodiniaceae</taxon>
        <taxon>Durusdinium</taxon>
    </lineage>
</organism>
<dbReference type="InterPro" id="IPR011990">
    <property type="entry name" value="TPR-like_helical_dom_sf"/>
</dbReference>
<protein>
    <submittedName>
        <fullName evidence="1">Chloroplastic</fullName>
    </submittedName>
</protein>
<dbReference type="Proteomes" id="UP001642464">
    <property type="component" value="Unassembled WGS sequence"/>
</dbReference>
<evidence type="ECO:0000313" key="2">
    <source>
        <dbReference type="Proteomes" id="UP001642464"/>
    </source>
</evidence>
<comment type="caution">
    <text evidence="1">The sequence shown here is derived from an EMBL/GenBank/DDBJ whole genome shotgun (WGS) entry which is preliminary data.</text>
</comment>
<gene>
    <name evidence="1" type="ORF">SCF082_LOCUS52032</name>
</gene>
<accession>A0ABP0SIT0</accession>
<dbReference type="Gene3D" id="1.25.40.10">
    <property type="entry name" value="Tetratricopeptide repeat domain"/>
    <property type="match status" value="1"/>
</dbReference>
<evidence type="ECO:0000313" key="1">
    <source>
        <dbReference type="EMBL" id="CAK9112201.1"/>
    </source>
</evidence>
<proteinExistence type="predicted"/>
<keyword evidence="2" id="KW-1185">Reference proteome</keyword>
<sequence length="468" mass="52828">MEAPVRAPLRHHLVLAPAIGLQCRFGSRHPPSPVKVLLGLLFGVSSRLVIRSHSRPDQVSYSQRNRMLRRQKKNFARPTGHAPRAGKQLYFLLSPADPQVDLTPGRSQRCTRSRGEMKKSRNCQELLDRFFKAQEKDMVDASVVGAAMQRCGQGRWWNTLLKIWEVQQKSGLVLHCIEHNLLLHALASCLKCKKCTDLHMNVRKEKAIQLAKTVWGSPLPTTSRDFDCALSSALKVCLRVGSTKAFRWADELWEWSERQMFQKTVVTYGARLSVCELQGRHRDVDDLFQQCTKQHVELDSVLLGDLVECAASLLDIKRADFLWETLTVHYHVQPNFLTYSVYAKAHMLAGQPQSAVKIIDDMLGARQGPMDYKLAIDYLQALLLVAHSSLSPCDLKRIRKFLPEGAGVVNGKSARSGKQNWRSLRAVSLQLLSDPQKPCFKDLLVTKIAKDSVMTGWVDHLAGTSYLE</sequence>
<reference evidence="1 2" key="1">
    <citation type="submission" date="2024-02" db="EMBL/GenBank/DDBJ databases">
        <authorList>
            <person name="Chen Y."/>
            <person name="Shah S."/>
            <person name="Dougan E. K."/>
            <person name="Thang M."/>
            <person name="Chan C."/>
        </authorList>
    </citation>
    <scope>NUCLEOTIDE SEQUENCE [LARGE SCALE GENOMIC DNA]</scope>
</reference>
<name>A0ABP0SIT0_9DINO</name>